<dbReference type="InterPro" id="IPR025676">
    <property type="entry name" value="Clr5_dom"/>
</dbReference>
<feature type="repeat" description="ANK" evidence="3">
    <location>
        <begin position="705"/>
        <end position="737"/>
    </location>
</feature>
<evidence type="ECO:0000259" key="4">
    <source>
        <dbReference type="Pfam" id="PF14420"/>
    </source>
</evidence>
<protein>
    <recommendedName>
        <fullName evidence="4">Clr5 domain-containing protein</fullName>
    </recommendedName>
</protein>
<reference evidence="5 6" key="1">
    <citation type="submission" date="2017-03" db="EMBL/GenBank/DDBJ databases">
        <title>Genomes of endolithic fungi from Antarctica.</title>
        <authorList>
            <person name="Coleine C."/>
            <person name="Masonjones S."/>
            <person name="Stajich J.E."/>
        </authorList>
    </citation>
    <scope>NUCLEOTIDE SEQUENCE [LARGE SCALE GENOMIC DNA]</scope>
    <source>
        <strain evidence="5 6">CCFEE 6314</strain>
    </source>
</reference>
<evidence type="ECO:0000313" key="5">
    <source>
        <dbReference type="EMBL" id="RVX75795.1"/>
    </source>
</evidence>
<feature type="repeat" description="ANK" evidence="3">
    <location>
        <begin position="1032"/>
        <end position="1064"/>
    </location>
</feature>
<dbReference type="PROSITE" id="PS50088">
    <property type="entry name" value="ANK_REPEAT"/>
    <property type="match status" value="5"/>
</dbReference>
<dbReference type="InterPro" id="IPR002110">
    <property type="entry name" value="Ankyrin_rpt"/>
</dbReference>
<dbReference type="Pfam" id="PF14420">
    <property type="entry name" value="Clr5"/>
    <property type="match status" value="1"/>
</dbReference>
<comment type="caution">
    <text evidence="5">The sequence shown here is derived from an EMBL/GenBank/DDBJ whole genome shotgun (WGS) entry which is preliminary data.</text>
</comment>
<dbReference type="PANTHER" id="PTHR24198:SF194">
    <property type="entry name" value="INVERSIN-A"/>
    <property type="match status" value="1"/>
</dbReference>
<dbReference type="InterPro" id="IPR036770">
    <property type="entry name" value="Ankyrin_rpt-contain_sf"/>
</dbReference>
<dbReference type="VEuPathDB" id="FungiDB:PV10_01808"/>
<dbReference type="Proteomes" id="UP000288859">
    <property type="component" value="Unassembled WGS sequence"/>
</dbReference>
<sequence length="1152" mass="125554">MTTQTRSNHPADAWEPLKAHIWSMFLVEKYTIEEIIVKLRTEHDFNVTKSQLETRFKKWNFRKGLAQHEWSLVGSKIKKRKIESGKESEVYLSGVSLDSKKVRKAISRYGSNSTSVLQDASPSTPEGVDIRTPLPLATIPLQFPSPFRTASTSDPTMFLHHSIPITNFFSSLLGELESMTEVVSYGERALTPLQDYLSRTFQSIKAWIPHSLVPLFTPETGLTASVPSQPSTILNLLFFIMSNKTRPGDDMSMGYFSRLTLNTQYYELINKACQSGLLDYLLDMTGPTAEALVEEVFSAAIETEDVGTVNKILATGVRPDDLSCSPPNEFTVTPLQRACWLRSIALTETLLEHGANVNKAIGGTHPPLSQLIEASYSHGHGNESRTVDLVKILLEAGACVEGSALYFALKASMVEVTHLLLQAGADPNFIHQDRYMTVLEVALDVWSFCDRTHMVVKALIEAGADVSDIDGVISGGMVEFGLYDDVVLEIMKDLLDRGACATGDDLSLALESGSCDAVKLLVEHHVPITSKIIEEAVCDCDSNILKILLASKVPVTEKAMATAVKKCTKDDVCLLLDSDLHSNKRKKTILQRTALVSAIRYGRKDIMDIMFESGVKLEHATELSVAIEDVVRRGDLSLLQFLLSDNSPYRSSVVRSMGGSLCLAIRGDQPEMLKLLLKHDANSDRPLLKRSDIFVDDVCLDSFCLESTPLMEAIIKQDTTLIQMLLAAGAAVNVLDGEVLYSVLPGAVSWGDIPCIRQLIAAGANPNVRGMSDKKTALVVAIEKSDFDMIRLLMDSGADVNALSRPLPALAAAIQTGDIRIVHYLLDRGADPNEEAVIAAVRSDIGMMRMVLESRLVRYKGLSLGFGCVALQHAIYLIQTEKVKLLLDYGVNPNTIYGCPDRSMFGDRVLPLHHKVFGIESCLGTAIRLGDASRHGLVRMLLQAGADPNSIVQRHDCFRSELNISALGAAVEGGDASLVEILLKAGAPANGKFVVQGRYTALQYAVKKGLAKMVNLLIEHQAEVIAPAHWDHGATALQFAAITGDWGHASTLLEKGADVDAAGAEVDGRTALEGAAEYGRIDMVQLLINAGAQVTGSGSKQYERAVKFATANGHAAVRRMLEKIHSEKVAMEESREGIESLGGNEWGGVWEM</sequence>
<feature type="repeat" description="ANK" evidence="3">
    <location>
        <begin position="773"/>
        <end position="805"/>
    </location>
</feature>
<feature type="repeat" description="ANK" evidence="3">
    <location>
        <begin position="1067"/>
        <end position="1099"/>
    </location>
</feature>
<proteinExistence type="predicted"/>
<gene>
    <name evidence="5" type="ORF">B0A52_00151</name>
</gene>
<evidence type="ECO:0000256" key="2">
    <source>
        <dbReference type="ARBA" id="ARBA00023043"/>
    </source>
</evidence>
<dbReference type="Gene3D" id="1.25.40.20">
    <property type="entry name" value="Ankyrin repeat-containing domain"/>
    <property type="match status" value="4"/>
</dbReference>
<dbReference type="PROSITE" id="PS50297">
    <property type="entry name" value="ANK_REP_REGION"/>
    <property type="match status" value="3"/>
</dbReference>
<name>A0A438NJ89_EXOME</name>
<evidence type="ECO:0000313" key="6">
    <source>
        <dbReference type="Proteomes" id="UP000288859"/>
    </source>
</evidence>
<accession>A0A438NJ89</accession>
<dbReference type="EMBL" id="NAJM01000001">
    <property type="protein sequence ID" value="RVX75795.1"/>
    <property type="molecule type" value="Genomic_DNA"/>
</dbReference>
<dbReference type="PANTHER" id="PTHR24198">
    <property type="entry name" value="ANKYRIN REPEAT AND PROTEIN KINASE DOMAIN-CONTAINING PROTEIN"/>
    <property type="match status" value="1"/>
</dbReference>
<dbReference type="OrthoDB" id="4121247at2759"/>
<dbReference type="SUPFAM" id="SSF48403">
    <property type="entry name" value="Ankyrin repeat"/>
    <property type="match status" value="2"/>
</dbReference>
<dbReference type="SMART" id="SM00248">
    <property type="entry name" value="ANK"/>
    <property type="match status" value="15"/>
</dbReference>
<evidence type="ECO:0000256" key="1">
    <source>
        <dbReference type="ARBA" id="ARBA00022737"/>
    </source>
</evidence>
<keyword evidence="1" id="KW-0677">Repeat</keyword>
<feature type="repeat" description="ANK" evidence="3">
    <location>
        <begin position="400"/>
        <end position="432"/>
    </location>
</feature>
<keyword evidence="2 3" id="KW-0040">ANK repeat</keyword>
<organism evidence="5 6">
    <name type="scientific">Exophiala mesophila</name>
    <name type="common">Black yeast-like fungus</name>
    <dbReference type="NCBI Taxonomy" id="212818"/>
    <lineage>
        <taxon>Eukaryota</taxon>
        <taxon>Fungi</taxon>
        <taxon>Dikarya</taxon>
        <taxon>Ascomycota</taxon>
        <taxon>Pezizomycotina</taxon>
        <taxon>Eurotiomycetes</taxon>
        <taxon>Chaetothyriomycetidae</taxon>
        <taxon>Chaetothyriales</taxon>
        <taxon>Herpotrichiellaceae</taxon>
        <taxon>Exophiala</taxon>
    </lineage>
</organism>
<dbReference type="Pfam" id="PF12796">
    <property type="entry name" value="Ank_2"/>
    <property type="match status" value="3"/>
</dbReference>
<feature type="domain" description="Clr5" evidence="4">
    <location>
        <begin position="11"/>
        <end position="63"/>
    </location>
</feature>
<evidence type="ECO:0000256" key="3">
    <source>
        <dbReference type="PROSITE-ProRule" id="PRU00023"/>
    </source>
</evidence>
<dbReference type="AlphaFoldDB" id="A0A438NJ89"/>